<sequence>MKERETGCICDFRLDKASQEARMVGFGRKKGKSLLGDSAGKIDGSSLLDGNGDPTMATLYDNNGDKKVKRVVDNPEDEDPDAAAKKPSRSWFRLGRRK</sequence>
<dbReference type="VEuPathDB" id="FungiDB:AeMF1_004338"/>
<feature type="region of interest" description="Disordered" evidence="1">
    <location>
        <begin position="42"/>
        <end position="98"/>
    </location>
</feature>
<evidence type="ECO:0000313" key="2">
    <source>
        <dbReference type="EMBL" id="KAF0734090.1"/>
    </source>
</evidence>
<proteinExistence type="predicted"/>
<feature type="compositionally biased region" description="Basic and acidic residues" evidence="1">
    <location>
        <begin position="63"/>
        <end position="73"/>
    </location>
</feature>
<reference evidence="2 3" key="1">
    <citation type="submission" date="2019-07" db="EMBL/GenBank/DDBJ databases">
        <title>Genomics analysis of Aphanomyces spp. identifies a new class of oomycete effector associated with host adaptation.</title>
        <authorList>
            <person name="Gaulin E."/>
        </authorList>
    </citation>
    <scope>NUCLEOTIDE SEQUENCE [LARGE SCALE GENOMIC DNA]</scope>
    <source>
        <strain evidence="2 3">ATCC 201684</strain>
    </source>
</reference>
<protein>
    <submittedName>
        <fullName evidence="2">Uncharacterized protein</fullName>
    </submittedName>
</protein>
<evidence type="ECO:0000313" key="3">
    <source>
        <dbReference type="Proteomes" id="UP000481153"/>
    </source>
</evidence>
<gene>
    <name evidence="2" type="ORF">Ae201684_009259</name>
</gene>
<organism evidence="2 3">
    <name type="scientific">Aphanomyces euteiches</name>
    <dbReference type="NCBI Taxonomy" id="100861"/>
    <lineage>
        <taxon>Eukaryota</taxon>
        <taxon>Sar</taxon>
        <taxon>Stramenopiles</taxon>
        <taxon>Oomycota</taxon>
        <taxon>Saprolegniomycetes</taxon>
        <taxon>Saprolegniales</taxon>
        <taxon>Verrucalvaceae</taxon>
        <taxon>Aphanomyces</taxon>
    </lineage>
</organism>
<keyword evidence="3" id="KW-1185">Reference proteome</keyword>
<dbReference type="Proteomes" id="UP000481153">
    <property type="component" value="Unassembled WGS sequence"/>
</dbReference>
<accession>A0A6G0X2G4</accession>
<comment type="caution">
    <text evidence="2">The sequence shown here is derived from an EMBL/GenBank/DDBJ whole genome shotgun (WGS) entry which is preliminary data.</text>
</comment>
<name>A0A6G0X2G4_9STRA</name>
<dbReference type="EMBL" id="VJMJ01000118">
    <property type="protein sequence ID" value="KAF0734090.1"/>
    <property type="molecule type" value="Genomic_DNA"/>
</dbReference>
<evidence type="ECO:0000256" key="1">
    <source>
        <dbReference type="SAM" id="MobiDB-lite"/>
    </source>
</evidence>
<dbReference type="AlphaFoldDB" id="A0A6G0X2G4"/>